<sequence length="264" mass="29493">MNAITPKARPPKDINVSITLRTCRNSGPFLSQRRSRESGENTADSSLPYRTRNSRHRIPGPTVDRNAEPDRNRSRLPPSRCCPTPTYVGAAPTPDGGAAACVRTYPCDSFMSDMRHSGLSHISTLPTVGGVSAAANKKLIEDIFEQMSQGDTRAMREAMADDFRWTFPGNWSWSGTWEPKSVVLNELLRPLMTQFTEYRSAADFVIAEDDRVVAQVRAHARTTRGEPYEQTYCFIFRIADGRLTEVIEHCDTALVERVLQRVGG</sequence>
<dbReference type="Proteomes" id="UP000267164">
    <property type="component" value="Chromosome"/>
</dbReference>
<dbReference type="Gene3D" id="3.10.450.50">
    <property type="match status" value="1"/>
</dbReference>
<dbReference type="AlphaFoldDB" id="A0A386ZEF3"/>
<gene>
    <name evidence="3" type="ORF">D7D52_20965</name>
</gene>
<protein>
    <submittedName>
        <fullName evidence="3">Nuclear transport factor 2 family protein</fullName>
    </submittedName>
</protein>
<evidence type="ECO:0000313" key="3">
    <source>
        <dbReference type="EMBL" id="AYF75900.1"/>
    </source>
</evidence>
<keyword evidence="4" id="KW-1185">Reference proteome</keyword>
<dbReference type="OrthoDB" id="6657864at2"/>
<dbReference type="PANTHER" id="PTHR41252:SF1">
    <property type="entry name" value="BLR2505 PROTEIN"/>
    <property type="match status" value="1"/>
</dbReference>
<organism evidence="3 4">
    <name type="scientific">Nocardia yunnanensis</name>
    <dbReference type="NCBI Taxonomy" id="2382165"/>
    <lineage>
        <taxon>Bacteria</taxon>
        <taxon>Bacillati</taxon>
        <taxon>Actinomycetota</taxon>
        <taxon>Actinomycetes</taxon>
        <taxon>Mycobacteriales</taxon>
        <taxon>Nocardiaceae</taxon>
        <taxon>Nocardia</taxon>
    </lineage>
</organism>
<feature type="domain" description="SnoaL-like" evidence="2">
    <location>
        <begin position="141"/>
        <end position="246"/>
    </location>
</feature>
<dbReference type="SUPFAM" id="SSF54427">
    <property type="entry name" value="NTF2-like"/>
    <property type="match status" value="1"/>
</dbReference>
<dbReference type="EMBL" id="CP032568">
    <property type="protein sequence ID" value="AYF75900.1"/>
    <property type="molecule type" value="Genomic_DNA"/>
</dbReference>
<reference evidence="3 4" key="1">
    <citation type="submission" date="2018-09" db="EMBL/GenBank/DDBJ databases">
        <title>Nocardia yunnanensis sp. nov., an actinomycete isolated from a soil sample.</title>
        <authorList>
            <person name="Zhang J."/>
        </authorList>
    </citation>
    <scope>NUCLEOTIDE SEQUENCE [LARGE SCALE GENOMIC DNA]</scope>
    <source>
        <strain evidence="3 4">CFHS0054</strain>
    </source>
</reference>
<evidence type="ECO:0000259" key="2">
    <source>
        <dbReference type="Pfam" id="PF12680"/>
    </source>
</evidence>
<evidence type="ECO:0000313" key="4">
    <source>
        <dbReference type="Proteomes" id="UP000267164"/>
    </source>
</evidence>
<evidence type="ECO:0000256" key="1">
    <source>
        <dbReference type="SAM" id="MobiDB-lite"/>
    </source>
</evidence>
<proteinExistence type="predicted"/>
<feature type="region of interest" description="Disordered" evidence="1">
    <location>
        <begin position="25"/>
        <end position="80"/>
    </location>
</feature>
<dbReference type="KEGG" id="nyu:D7D52_20965"/>
<name>A0A386ZEF3_9NOCA</name>
<dbReference type="PANTHER" id="PTHR41252">
    <property type="entry name" value="BLR2505 PROTEIN"/>
    <property type="match status" value="1"/>
</dbReference>
<dbReference type="Pfam" id="PF12680">
    <property type="entry name" value="SnoaL_2"/>
    <property type="match status" value="1"/>
</dbReference>
<dbReference type="InterPro" id="IPR037401">
    <property type="entry name" value="SnoaL-like"/>
</dbReference>
<accession>A0A386ZEF3</accession>
<dbReference type="InterPro" id="IPR032710">
    <property type="entry name" value="NTF2-like_dom_sf"/>
</dbReference>